<evidence type="ECO:0000259" key="1">
    <source>
        <dbReference type="SMART" id="SM00256"/>
    </source>
</evidence>
<keyword evidence="3" id="KW-1185">Reference proteome</keyword>
<dbReference type="Pfam" id="PF03478">
    <property type="entry name" value="Beta-prop_KIB1-4"/>
    <property type="match status" value="1"/>
</dbReference>
<dbReference type="PANTHER" id="PTHR44259:SF29">
    <property type="entry name" value="F-BOX DOMAIN-CONTAINING PROTEIN"/>
    <property type="match status" value="1"/>
</dbReference>
<sequence>MDQNKKNSNRLSVIPNKWSELCQDLLRSVFERLSFTNLTRAKSVCRSWNFASRDCLPNLIPWLILFPLEEEVINSDNNSCLLFVPDDKDKIYKTRDLGVDFAHSLCLATYGSWLLMFDHLRKPYILNPLTLERIDLPQSLFIHHYMSKQDGRCNRSACFWIDDITKDYLVVWFIYNIIVFTKKGYDTWRLVQTSEIRMYDQIVYNHKDHKVYTYVPYGHVYVWDFSGDVPPKDGYHLPASFVDREIEQGDRFYWGKYLNYKVKIATTLSGEVVLVEIMHRLTSWQFRINELNPLTKRWVKIDVLGDEALLLDMGFTIVAKDIPGIKKNSIYFSGLNHPIKDPKHIFVYDLTTHTMEPVPQCVFSSMFFSDARWFVPGFN</sequence>
<dbReference type="InterPro" id="IPR001810">
    <property type="entry name" value="F-box_dom"/>
</dbReference>
<dbReference type="InterPro" id="IPR005174">
    <property type="entry name" value="KIB1-4_b-propeller"/>
</dbReference>
<dbReference type="PANTHER" id="PTHR44259">
    <property type="entry name" value="OS07G0183000 PROTEIN-RELATED"/>
    <property type="match status" value="1"/>
</dbReference>
<name>A0A8T1YA34_9BRAS</name>
<organism evidence="2 3">
    <name type="scientific">Arabidopsis thaliana x Arabidopsis arenosa</name>
    <dbReference type="NCBI Taxonomy" id="1240361"/>
    <lineage>
        <taxon>Eukaryota</taxon>
        <taxon>Viridiplantae</taxon>
        <taxon>Streptophyta</taxon>
        <taxon>Embryophyta</taxon>
        <taxon>Tracheophyta</taxon>
        <taxon>Spermatophyta</taxon>
        <taxon>Magnoliopsida</taxon>
        <taxon>eudicotyledons</taxon>
        <taxon>Gunneridae</taxon>
        <taxon>Pentapetalae</taxon>
        <taxon>rosids</taxon>
        <taxon>malvids</taxon>
        <taxon>Brassicales</taxon>
        <taxon>Brassicaceae</taxon>
        <taxon>Camelineae</taxon>
        <taxon>Arabidopsis</taxon>
    </lineage>
</organism>
<evidence type="ECO:0000313" key="2">
    <source>
        <dbReference type="EMBL" id="KAG7542488.1"/>
    </source>
</evidence>
<dbReference type="AlphaFoldDB" id="A0A8T1YA34"/>
<dbReference type="Proteomes" id="UP000694240">
    <property type="component" value="Chromosome 12"/>
</dbReference>
<accession>A0A8T1YA34</accession>
<evidence type="ECO:0000313" key="3">
    <source>
        <dbReference type="Proteomes" id="UP000694240"/>
    </source>
</evidence>
<proteinExistence type="predicted"/>
<comment type="caution">
    <text evidence="2">The sequence shown here is derived from an EMBL/GenBank/DDBJ whole genome shotgun (WGS) entry which is preliminary data.</text>
</comment>
<feature type="domain" description="F-box" evidence="1">
    <location>
        <begin position="21"/>
        <end position="62"/>
    </location>
</feature>
<dbReference type="InterPro" id="IPR050942">
    <property type="entry name" value="F-box_BR-signaling"/>
</dbReference>
<dbReference type="EMBL" id="JAEFBK010000012">
    <property type="protein sequence ID" value="KAG7542488.1"/>
    <property type="molecule type" value="Genomic_DNA"/>
</dbReference>
<protein>
    <submittedName>
        <fullName evidence="2">F-box domain</fullName>
    </submittedName>
</protein>
<dbReference type="Pfam" id="PF00646">
    <property type="entry name" value="F-box"/>
    <property type="match status" value="1"/>
</dbReference>
<reference evidence="2 3" key="1">
    <citation type="submission" date="2020-12" db="EMBL/GenBank/DDBJ databases">
        <title>Concerted genomic and epigenomic changes stabilize Arabidopsis allopolyploids.</title>
        <authorList>
            <person name="Chen Z."/>
        </authorList>
    </citation>
    <scope>NUCLEOTIDE SEQUENCE [LARGE SCALE GENOMIC DNA]</scope>
    <source>
        <strain evidence="2">Allo738</strain>
        <tissue evidence="2">Leaf</tissue>
    </source>
</reference>
<gene>
    <name evidence="2" type="ORF">ISN45_Aa07g024640</name>
</gene>
<dbReference type="SMART" id="SM00256">
    <property type="entry name" value="FBOX"/>
    <property type="match status" value="1"/>
</dbReference>